<keyword evidence="3" id="KW-1185">Reference proteome</keyword>
<dbReference type="PANTHER" id="PTHR43798:SF33">
    <property type="entry name" value="HYDROLASE, PUTATIVE (AFU_ORTHOLOGUE AFUA_2G14860)-RELATED"/>
    <property type="match status" value="1"/>
</dbReference>
<evidence type="ECO:0000259" key="1">
    <source>
        <dbReference type="Pfam" id="PF00561"/>
    </source>
</evidence>
<dbReference type="PANTHER" id="PTHR43798">
    <property type="entry name" value="MONOACYLGLYCEROL LIPASE"/>
    <property type="match status" value="1"/>
</dbReference>
<evidence type="ECO:0000313" key="2">
    <source>
        <dbReference type="EMBL" id="SFN24406.1"/>
    </source>
</evidence>
<reference evidence="3" key="1">
    <citation type="submission" date="2016-10" db="EMBL/GenBank/DDBJ databases">
        <authorList>
            <person name="Varghese N."/>
            <person name="Submissions S."/>
        </authorList>
    </citation>
    <scope>NUCLEOTIDE SEQUENCE [LARGE SCALE GENOMIC DNA]</scope>
    <source>
        <strain evidence="3">CGMCC 1.6775</strain>
    </source>
</reference>
<proteinExistence type="predicted"/>
<dbReference type="PRINTS" id="PR00111">
    <property type="entry name" value="ABHYDROLASE"/>
</dbReference>
<organism evidence="2 3">
    <name type="scientific">Marinobacter pelagius</name>
    <dbReference type="NCBI Taxonomy" id="379482"/>
    <lineage>
        <taxon>Bacteria</taxon>
        <taxon>Pseudomonadati</taxon>
        <taxon>Pseudomonadota</taxon>
        <taxon>Gammaproteobacteria</taxon>
        <taxon>Pseudomonadales</taxon>
        <taxon>Marinobacteraceae</taxon>
        <taxon>Marinobacter</taxon>
    </lineage>
</organism>
<dbReference type="InterPro" id="IPR029058">
    <property type="entry name" value="AB_hydrolase_fold"/>
</dbReference>
<name>A0A1I4XFV1_9GAMM</name>
<dbReference type="Pfam" id="PF00561">
    <property type="entry name" value="Abhydrolase_1"/>
    <property type="match status" value="1"/>
</dbReference>
<gene>
    <name evidence="2" type="ORF">SAMN04487961_2553</name>
</gene>
<evidence type="ECO:0000313" key="3">
    <source>
        <dbReference type="Proteomes" id="UP000199339"/>
    </source>
</evidence>
<dbReference type="InterPro" id="IPR000073">
    <property type="entry name" value="AB_hydrolase_1"/>
</dbReference>
<protein>
    <submittedName>
        <fullName evidence="2">HOMODA hydrolase</fullName>
    </submittedName>
</protein>
<dbReference type="Proteomes" id="UP000199339">
    <property type="component" value="Unassembled WGS sequence"/>
</dbReference>
<dbReference type="GO" id="GO:0016020">
    <property type="term" value="C:membrane"/>
    <property type="evidence" value="ECO:0007669"/>
    <property type="project" value="TreeGrafter"/>
</dbReference>
<dbReference type="Gene3D" id="3.40.50.1820">
    <property type="entry name" value="alpha/beta hydrolase"/>
    <property type="match status" value="1"/>
</dbReference>
<dbReference type="AlphaFoldDB" id="A0A1I4XFV1"/>
<accession>A0A1I4XFV1</accession>
<feature type="domain" description="AB hydrolase-1" evidence="1">
    <location>
        <begin position="35"/>
        <end position="271"/>
    </location>
</feature>
<dbReference type="RefSeq" id="WP_092004126.1">
    <property type="nucleotide sequence ID" value="NZ_FOUR01000006.1"/>
</dbReference>
<sequence length="288" mass="32709">MSLWLDMLGTEIRFVSTPSFGDIRIAEAGKENKEVILFQHGINGHLEAYAKNIIALSEDFHVIAFDYVGHGLSTKKEMEYSPIVLADQLKELMDALGIEKAHLSGESLGGWTSAHFAAKYPDRVDRLMLNTAAGLPIATEKGRNDLEKLIELNKRNTNSVPNYQSVEARMHWLMHESNHHLINEELVNLRLGIYLKPETVKVAPLITKIIEKHDDFLIPLDRITCQTLFLWTEDNPIHDIETARSASEKIQGSHVYLMKSKSAHWPQYEAPEEFNEVTTNFFKFGKVG</sequence>
<dbReference type="EMBL" id="FOUR01000006">
    <property type="protein sequence ID" value="SFN24406.1"/>
    <property type="molecule type" value="Genomic_DNA"/>
</dbReference>
<dbReference type="SUPFAM" id="SSF53474">
    <property type="entry name" value="alpha/beta-Hydrolases"/>
    <property type="match status" value="1"/>
</dbReference>
<keyword evidence="2" id="KW-0378">Hydrolase</keyword>
<dbReference type="OrthoDB" id="5853561at2"/>
<dbReference type="InterPro" id="IPR050266">
    <property type="entry name" value="AB_hydrolase_sf"/>
</dbReference>
<dbReference type="GO" id="GO:0016787">
    <property type="term" value="F:hydrolase activity"/>
    <property type="evidence" value="ECO:0007669"/>
    <property type="project" value="UniProtKB-KW"/>
</dbReference>